<dbReference type="EMBL" id="JACHYB010000001">
    <property type="protein sequence ID" value="MBB3186985.1"/>
    <property type="molecule type" value="Genomic_DNA"/>
</dbReference>
<reference evidence="1 2" key="1">
    <citation type="submission" date="2020-08" db="EMBL/GenBank/DDBJ databases">
        <title>Genomic Encyclopedia of Type Strains, Phase IV (KMG-IV): sequencing the most valuable type-strain genomes for metagenomic binning, comparative biology and taxonomic classification.</title>
        <authorList>
            <person name="Goeker M."/>
        </authorList>
    </citation>
    <scope>NUCLEOTIDE SEQUENCE [LARGE SCALE GENOMIC DNA]</scope>
    <source>
        <strain evidence="1 2">DSM 27471</strain>
    </source>
</reference>
<dbReference type="Proteomes" id="UP000544222">
    <property type="component" value="Unassembled WGS sequence"/>
</dbReference>
<comment type="caution">
    <text evidence="1">The sequence shown here is derived from an EMBL/GenBank/DDBJ whole genome shotgun (WGS) entry which is preliminary data.</text>
</comment>
<proteinExistence type="predicted"/>
<dbReference type="RefSeq" id="WP_183412805.1">
    <property type="nucleotide sequence ID" value="NZ_JACHYB010000001.1"/>
</dbReference>
<name>A0A7W5DQ27_9PORP</name>
<organism evidence="1 2">
    <name type="scientific">Microbacter margulisiae</name>
    <dbReference type="NCBI Taxonomy" id="1350067"/>
    <lineage>
        <taxon>Bacteria</taxon>
        <taxon>Pseudomonadati</taxon>
        <taxon>Bacteroidota</taxon>
        <taxon>Bacteroidia</taxon>
        <taxon>Bacteroidales</taxon>
        <taxon>Porphyromonadaceae</taxon>
        <taxon>Microbacter</taxon>
    </lineage>
</organism>
<dbReference type="AlphaFoldDB" id="A0A7W5DQ27"/>
<gene>
    <name evidence="1" type="ORF">FHX64_001148</name>
</gene>
<evidence type="ECO:0000313" key="1">
    <source>
        <dbReference type="EMBL" id="MBB3186985.1"/>
    </source>
</evidence>
<protein>
    <submittedName>
        <fullName evidence="1">Uncharacterized protein</fullName>
    </submittedName>
</protein>
<evidence type="ECO:0000313" key="2">
    <source>
        <dbReference type="Proteomes" id="UP000544222"/>
    </source>
</evidence>
<sequence>MKVNYNIGVITGFSGNKVTKYPASAVTYPSTNNVIVGRSMIMPTWGFKVWKGNAGHDGVLRSQSDIDAYWAYLTKLASAAGDSPSYMGITSESGLSTGMLAYQDLHGAIQSNGSFAIPNGEINANEDYAKLASGYTYGFTTNLGLNWNGFSWFAQIATGWGGYASLDYIKQSTSSSNILWSHESYLSNMYDATNNVNGKYPNAYYSQNYYNSDFWQVPAFRSYIKNMGIGYTLPANLLKKFAVESATISLVGNNLWDFYNPYPDHYRNMYDNSKVSYPTLRTYSLGINLTF</sequence>
<accession>A0A7W5DQ27</accession>
<keyword evidence="2" id="KW-1185">Reference proteome</keyword>